<organism evidence="4 5">
    <name type="scientific">Aneurinibacillus soli</name>
    <dbReference type="NCBI Taxonomy" id="1500254"/>
    <lineage>
        <taxon>Bacteria</taxon>
        <taxon>Bacillati</taxon>
        <taxon>Bacillota</taxon>
        <taxon>Bacilli</taxon>
        <taxon>Bacillales</taxon>
        <taxon>Paenibacillaceae</taxon>
        <taxon>Aneurinibacillus group</taxon>
        <taxon>Aneurinibacillus</taxon>
    </lineage>
</organism>
<dbReference type="PROSITE" id="PS50893">
    <property type="entry name" value="ABC_TRANSPORTER_2"/>
    <property type="match status" value="1"/>
</dbReference>
<dbReference type="KEGG" id="asoc:CB4_00084"/>
<protein>
    <submittedName>
        <fullName evidence="4">Fe(3+) ions import ATP-binding protein FbpC</fullName>
        <ecNumber evidence="4">3.6.3.30</ecNumber>
    </submittedName>
</protein>
<keyword evidence="2" id="KW-0547">Nucleotide-binding</keyword>
<dbReference type="PANTHER" id="PTHR42781">
    <property type="entry name" value="SPERMIDINE/PUTRESCINE IMPORT ATP-BINDING PROTEIN POTA"/>
    <property type="match status" value="1"/>
</dbReference>
<dbReference type="Pfam" id="PF00005">
    <property type="entry name" value="ABC_tran"/>
    <property type="match status" value="1"/>
</dbReference>
<dbReference type="Gene3D" id="3.40.50.300">
    <property type="entry name" value="P-loop containing nucleotide triphosphate hydrolases"/>
    <property type="match status" value="1"/>
</dbReference>
<sequence>MLEVHIQKKLTHFTLDVQFVVRDEIVVLFGPSGSGKTTVLNSVAGLVHPDSGRIQLHDMVFFATGQKPMPTRKRKVGYLFQDYALFPHMSVKENIGYGMQSNDMSDVQAILDVLGIQHLLTAYPHEISGGEKQRVALARALATKPDVLLLDEPLSALDEATRLRCQDELLELHRMWKIPILLVTHDTAEAAKLSDRILSIDRGVLTPL</sequence>
<proteinExistence type="predicted"/>
<keyword evidence="4" id="KW-0378">Hydrolase</keyword>
<evidence type="ECO:0000313" key="4">
    <source>
        <dbReference type="EMBL" id="BAU26012.1"/>
    </source>
</evidence>
<dbReference type="GO" id="GO:0016887">
    <property type="term" value="F:ATP hydrolysis activity"/>
    <property type="evidence" value="ECO:0007669"/>
    <property type="project" value="InterPro"/>
</dbReference>
<evidence type="ECO:0000256" key="2">
    <source>
        <dbReference type="ARBA" id="ARBA00022741"/>
    </source>
</evidence>
<dbReference type="InterPro" id="IPR027417">
    <property type="entry name" value="P-loop_NTPase"/>
</dbReference>
<gene>
    <name evidence="4" type="primary">fbpC</name>
    <name evidence="4" type="ORF">CB4_00084</name>
</gene>
<dbReference type="RefSeq" id="WP_096463098.1">
    <property type="nucleotide sequence ID" value="NZ_AP017312.1"/>
</dbReference>
<dbReference type="GO" id="GO:0005524">
    <property type="term" value="F:ATP binding"/>
    <property type="evidence" value="ECO:0007669"/>
    <property type="project" value="UniProtKB-KW"/>
</dbReference>
<keyword evidence="1" id="KW-0813">Transport</keyword>
<keyword evidence="5" id="KW-1185">Reference proteome</keyword>
<dbReference type="EC" id="3.6.3.30" evidence="4"/>
<reference evidence="4 5" key="1">
    <citation type="submission" date="2015-12" db="EMBL/GenBank/DDBJ databases">
        <title>Genome sequence of Aneurinibacillus soli.</title>
        <authorList>
            <person name="Lee J.S."/>
            <person name="Lee K.C."/>
            <person name="Kim K.K."/>
            <person name="Lee B.W."/>
        </authorList>
    </citation>
    <scope>NUCLEOTIDE SEQUENCE [LARGE SCALE GENOMIC DNA]</scope>
    <source>
        <strain evidence="4 5">CB4</strain>
    </source>
</reference>
<dbReference type="PROSITE" id="PS00211">
    <property type="entry name" value="ABC_TRANSPORTER_1"/>
    <property type="match status" value="1"/>
</dbReference>
<name>A0A0U5B4T2_9BACL</name>
<dbReference type="PANTHER" id="PTHR42781:SF4">
    <property type="entry name" value="SPERMIDINE_PUTRESCINE IMPORT ATP-BINDING PROTEIN POTA"/>
    <property type="match status" value="1"/>
</dbReference>
<dbReference type="InterPro" id="IPR017871">
    <property type="entry name" value="ABC_transporter-like_CS"/>
</dbReference>
<evidence type="ECO:0000313" key="5">
    <source>
        <dbReference type="Proteomes" id="UP000217696"/>
    </source>
</evidence>
<dbReference type="SMART" id="SM00382">
    <property type="entry name" value="AAA"/>
    <property type="match status" value="1"/>
</dbReference>
<dbReference type="OrthoDB" id="9802264at2"/>
<dbReference type="InterPro" id="IPR003593">
    <property type="entry name" value="AAA+_ATPase"/>
</dbReference>
<dbReference type="AlphaFoldDB" id="A0A0U5B4T2"/>
<dbReference type="InterPro" id="IPR003439">
    <property type="entry name" value="ABC_transporter-like_ATP-bd"/>
</dbReference>
<dbReference type="SUPFAM" id="SSF52540">
    <property type="entry name" value="P-loop containing nucleoside triphosphate hydrolases"/>
    <property type="match status" value="1"/>
</dbReference>
<evidence type="ECO:0000256" key="1">
    <source>
        <dbReference type="ARBA" id="ARBA00022448"/>
    </source>
</evidence>
<keyword evidence="3 4" id="KW-0067">ATP-binding</keyword>
<dbReference type="InterPro" id="IPR050093">
    <property type="entry name" value="ABC_SmlMolc_Importer"/>
</dbReference>
<accession>A0A0U5B4T2</accession>
<dbReference type="Proteomes" id="UP000217696">
    <property type="component" value="Chromosome"/>
</dbReference>
<dbReference type="EMBL" id="AP017312">
    <property type="protein sequence ID" value="BAU26012.1"/>
    <property type="molecule type" value="Genomic_DNA"/>
</dbReference>
<evidence type="ECO:0000256" key="3">
    <source>
        <dbReference type="ARBA" id="ARBA00022840"/>
    </source>
</evidence>